<dbReference type="PANTHER" id="PTHR43081">
    <property type="entry name" value="ADENYLATE CYCLASE, TERMINAL-DIFFERENTIATION SPECIFIC-RELATED"/>
    <property type="match status" value="1"/>
</dbReference>
<proteinExistence type="predicted"/>
<dbReference type="CDD" id="cd07302">
    <property type="entry name" value="CHD"/>
    <property type="match status" value="1"/>
</dbReference>
<dbReference type="GO" id="GO:0004016">
    <property type="term" value="F:adenylate cyclase activity"/>
    <property type="evidence" value="ECO:0007669"/>
    <property type="project" value="UniProtKB-ARBA"/>
</dbReference>
<evidence type="ECO:0000259" key="2">
    <source>
        <dbReference type="PROSITE" id="PS50125"/>
    </source>
</evidence>
<dbReference type="AlphaFoldDB" id="A0A2P8FJQ9"/>
<dbReference type="GO" id="GO:0006171">
    <property type="term" value="P:cAMP biosynthetic process"/>
    <property type="evidence" value="ECO:0007669"/>
    <property type="project" value="TreeGrafter"/>
</dbReference>
<dbReference type="Pfam" id="PF00211">
    <property type="entry name" value="Guanylate_cyc"/>
    <property type="match status" value="1"/>
</dbReference>
<dbReference type="RefSeq" id="WP_106606623.1">
    <property type="nucleotide sequence ID" value="NZ_PYGJ01000001.1"/>
</dbReference>
<dbReference type="SUPFAM" id="SSF55073">
    <property type="entry name" value="Nucleotide cyclase"/>
    <property type="match status" value="1"/>
</dbReference>
<evidence type="ECO:0000313" key="3">
    <source>
        <dbReference type="EMBL" id="PSL21909.1"/>
    </source>
</evidence>
<organism evidence="3 4">
    <name type="scientific">Shimia abyssi</name>
    <dbReference type="NCBI Taxonomy" id="1662395"/>
    <lineage>
        <taxon>Bacteria</taxon>
        <taxon>Pseudomonadati</taxon>
        <taxon>Pseudomonadota</taxon>
        <taxon>Alphaproteobacteria</taxon>
        <taxon>Rhodobacterales</taxon>
        <taxon>Roseobacteraceae</taxon>
    </lineage>
</organism>
<dbReference type="InterPro" id="IPR021796">
    <property type="entry name" value="Tll0287-like_dom"/>
</dbReference>
<protein>
    <submittedName>
        <fullName evidence="3">Class 3 adenylate cyclase</fullName>
    </submittedName>
</protein>
<keyword evidence="4" id="KW-1185">Reference proteome</keyword>
<keyword evidence="1" id="KW-0472">Membrane</keyword>
<dbReference type="OrthoDB" id="9789782at2"/>
<feature type="domain" description="Guanylate cyclase" evidence="2">
    <location>
        <begin position="289"/>
        <end position="424"/>
    </location>
</feature>
<dbReference type="Proteomes" id="UP000240418">
    <property type="component" value="Unassembled WGS sequence"/>
</dbReference>
<dbReference type="GO" id="GO:0035556">
    <property type="term" value="P:intracellular signal transduction"/>
    <property type="evidence" value="ECO:0007669"/>
    <property type="project" value="InterPro"/>
</dbReference>
<dbReference type="InterPro" id="IPR029787">
    <property type="entry name" value="Nucleotide_cyclase"/>
</dbReference>
<name>A0A2P8FJQ9_9RHOB</name>
<dbReference type="EMBL" id="PYGJ01000001">
    <property type="protein sequence ID" value="PSL21909.1"/>
    <property type="molecule type" value="Genomic_DNA"/>
</dbReference>
<dbReference type="Pfam" id="PF11845">
    <property type="entry name" value="Tll0287-like"/>
    <property type="match status" value="1"/>
</dbReference>
<dbReference type="Gene3D" id="3.30.70.1230">
    <property type="entry name" value="Nucleotide cyclase"/>
    <property type="match status" value="1"/>
</dbReference>
<reference evidence="3 4" key="1">
    <citation type="submission" date="2018-03" db="EMBL/GenBank/DDBJ databases">
        <title>Genomic Encyclopedia of Archaeal and Bacterial Type Strains, Phase II (KMG-II): from individual species to whole genera.</title>
        <authorList>
            <person name="Goeker M."/>
        </authorList>
    </citation>
    <scope>NUCLEOTIDE SEQUENCE [LARGE SCALE GENOMIC DNA]</scope>
    <source>
        <strain evidence="3 4">DSM 100673</strain>
    </source>
</reference>
<sequence>MKRLSTFLTERPRWMFGLVIAGIALLPVSVWLDLNSMSHHNLHRQATSLNALMDGFRGYYASNVAARVRAFDGTSTLSHDYHDIDGAIPIPATLSLEMGTVIADKQRGVEYRFVSDFPFKGRTAHVLNAFEQQALDAFRDPAETRSHILQESGNLLDHRISMATPVLMEPSCVSCHNSHPQSPKTDWQVGEVRGLQVVNVKQPIVMNLFSFKFLLTYLVISGTFGILFAMHQLRLANRFRRMNDELAENNEFLASISLKISKYLSPQVYRSIFSGEKDVAISTERKKLTVFFSDIKDFTAATEQMQPEELTALLNEYFTEMSQIAESHGGTIDKFIGDAIVAFFGDPTTRGTKEDARACVRMALEMQQRLSELETVWRDKGLEHPFRARMGINTGYCNVGNFGSDARMDYTIIGAEANLAARLESIAEPGGIVMSYETYAHVRDMIEGEPLEPQRVKGISREITPYKVLNKAIIDDAVTAHTDGERLVVDMKGVDEATRQEISAAINATLAARRPKPE</sequence>
<keyword evidence="1" id="KW-1133">Transmembrane helix</keyword>
<dbReference type="PANTHER" id="PTHR43081:SF18">
    <property type="entry name" value="BLL7624 PROTEIN"/>
    <property type="match status" value="1"/>
</dbReference>
<feature type="transmembrane region" description="Helical" evidence="1">
    <location>
        <begin position="209"/>
        <end position="230"/>
    </location>
</feature>
<gene>
    <name evidence="3" type="ORF">CLV88_101333</name>
</gene>
<dbReference type="SMART" id="SM00044">
    <property type="entry name" value="CYCc"/>
    <property type="match status" value="1"/>
</dbReference>
<evidence type="ECO:0000256" key="1">
    <source>
        <dbReference type="SAM" id="Phobius"/>
    </source>
</evidence>
<feature type="transmembrane region" description="Helical" evidence="1">
    <location>
        <begin position="12"/>
        <end position="32"/>
    </location>
</feature>
<comment type="caution">
    <text evidence="3">The sequence shown here is derived from an EMBL/GenBank/DDBJ whole genome shotgun (WGS) entry which is preliminary data.</text>
</comment>
<dbReference type="PROSITE" id="PS50125">
    <property type="entry name" value="GUANYLATE_CYCLASE_2"/>
    <property type="match status" value="1"/>
</dbReference>
<keyword evidence="1" id="KW-0812">Transmembrane</keyword>
<accession>A0A2P8FJQ9</accession>
<dbReference type="InterPro" id="IPR001054">
    <property type="entry name" value="A/G_cyclase"/>
</dbReference>
<evidence type="ECO:0000313" key="4">
    <source>
        <dbReference type="Proteomes" id="UP000240418"/>
    </source>
</evidence>
<dbReference type="InterPro" id="IPR050697">
    <property type="entry name" value="Adenylyl/Guanylyl_Cyclase_3/4"/>
</dbReference>